<feature type="signal peptide" evidence="1">
    <location>
        <begin position="1"/>
        <end position="23"/>
    </location>
</feature>
<evidence type="ECO:0000256" key="1">
    <source>
        <dbReference type="SAM" id="SignalP"/>
    </source>
</evidence>
<dbReference type="OrthoDB" id="4729620at2"/>
<dbReference type="PROSITE" id="PS51257">
    <property type="entry name" value="PROKAR_LIPOPROTEIN"/>
    <property type="match status" value="1"/>
</dbReference>
<organism evidence="2 3">
    <name type="scientific">Mycobacterium colombiense</name>
    <dbReference type="NCBI Taxonomy" id="339268"/>
    <lineage>
        <taxon>Bacteria</taxon>
        <taxon>Bacillati</taxon>
        <taxon>Actinomycetota</taxon>
        <taxon>Actinomycetes</taxon>
        <taxon>Mycobacteriales</taxon>
        <taxon>Mycobacteriaceae</taxon>
        <taxon>Mycobacterium</taxon>
        <taxon>Mycobacterium avium complex (MAC)</taxon>
    </lineage>
</organism>
<name>A0A1A2Z9S3_9MYCO</name>
<dbReference type="RefSeq" id="WP_065026782.1">
    <property type="nucleotide sequence ID" value="NZ_LZKI01000005.1"/>
</dbReference>
<accession>A0A1A2Z9S3</accession>
<protein>
    <submittedName>
        <fullName evidence="2">Uncharacterized protein</fullName>
    </submittedName>
</protein>
<evidence type="ECO:0000313" key="2">
    <source>
        <dbReference type="EMBL" id="OBI46985.1"/>
    </source>
</evidence>
<keyword evidence="1" id="KW-0732">Signal</keyword>
<dbReference type="Proteomes" id="UP000091846">
    <property type="component" value="Unassembled WGS sequence"/>
</dbReference>
<dbReference type="EMBL" id="LZKI01000005">
    <property type="protein sequence ID" value="OBI46985.1"/>
    <property type="molecule type" value="Genomic_DNA"/>
</dbReference>
<dbReference type="AlphaFoldDB" id="A0A1A2Z9S3"/>
<feature type="chain" id="PRO_5008318786" evidence="1">
    <location>
        <begin position="24"/>
        <end position="141"/>
    </location>
</feature>
<comment type="caution">
    <text evidence="2">The sequence shown here is derived from an EMBL/GenBank/DDBJ whole genome shotgun (WGS) entry which is preliminary data.</text>
</comment>
<proteinExistence type="predicted"/>
<sequence>MIIKTAMTAVLATAIACTPLAQADPNQADLTKPFSVAGAPFVGQWGAHGESVTVNPDGSGVETARRGTMNFKLGFVQTSTSPWDTAYGNVTSGFLEPGAFVTLQLVDGGQGMTFSAGGGDNGFPFCKIVNGDKVNSFDCGA</sequence>
<gene>
    <name evidence="2" type="ORF">A5708_12110</name>
</gene>
<reference evidence="2 3" key="1">
    <citation type="submission" date="2016-06" db="EMBL/GenBank/DDBJ databases">
        <authorList>
            <person name="Kjaerup R.B."/>
            <person name="Dalgaard T.S."/>
            <person name="Juul-Madsen H.R."/>
        </authorList>
    </citation>
    <scope>NUCLEOTIDE SEQUENCE [LARGE SCALE GENOMIC DNA]</scope>
    <source>
        <strain evidence="2 3">E1334</strain>
    </source>
</reference>
<evidence type="ECO:0000313" key="3">
    <source>
        <dbReference type="Proteomes" id="UP000091846"/>
    </source>
</evidence>